<dbReference type="InterPro" id="IPR035979">
    <property type="entry name" value="RBD_domain_sf"/>
</dbReference>
<organism evidence="5 6">
    <name type="scientific">Dendrobium nobile</name>
    <name type="common">Orchid</name>
    <dbReference type="NCBI Taxonomy" id="94219"/>
    <lineage>
        <taxon>Eukaryota</taxon>
        <taxon>Viridiplantae</taxon>
        <taxon>Streptophyta</taxon>
        <taxon>Embryophyta</taxon>
        <taxon>Tracheophyta</taxon>
        <taxon>Spermatophyta</taxon>
        <taxon>Magnoliopsida</taxon>
        <taxon>Liliopsida</taxon>
        <taxon>Asparagales</taxon>
        <taxon>Orchidaceae</taxon>
        <taxon>Epidendroideae</taxon>
        <taxon>Malaxideae</taxon>
        <taxon>Dendrobiinae</taxon>
        <taxon>Dendrobium</taxon>
    </lineage>
</organism>
<dbReference type="InterPro" id="IPR012677">
    <property type="entry name" value="Nucleotide-bd_a/b_plait_sf"/>
</dbReference>
<dbReference type="PANTHER" id="PTHR12463:SF1">
    <property type="entry name" value="2-OXOGLUTARATE AND FE-DEPENDENT OXYGENASE FAMILY PROTEIN"/>
    <property type="match status" value="1"/>
</dbReference>
<feature type="domain" description="RRM" evidence="3">
    <location>
        <begin position="20"/>
        <end position="98"/>
    </location>
</feature>
<dbReference type="InterPro" id="IPR027450">
    <property type="entry name" value="AlkB-like"/>
</dbReference>
<sequence length="330" mass="36968">MDLNLSRFTNPKGSSCSATQNLYVANCGPAVGISFEDIKSVFSIFGEVVGIHAADDSGTRVIVCYSELIAAKAAFETLNGCRCGALGGRILHMRYSILQPPPKVNINDSLSVSLLSSELAIPGIFLVHDFITSEEEQELLAAVDSKPWNNLSKRRVQHYGYEFLYQTRNVDTKQFLGELPPFVSPIIEKISSFQGISENEGQLVDQLTVNDYPPGIGLSPHIDTHSAFDDMIFSLSLAGSCIMEFRKYSLGSCHSRKAIFLPPRSMLLLSGEGRYGWHHYIPHHKVDIVRRKMIRRYSRRVSFTFRKVRTGPCQCKFSQYCDSQKMLKVV</sequence>
<dbReference type="SUPFAM" id="SSF54928">
    <property type="entry name" value="RNA-binding domain, RBD"/>
    <property type="match status" value="1"/>
</dbReference>
<dbReference type="PROSITE" id="PS50102">
    <property type="entry name" value="RRM"/>
    <property type="match status" value="1"/>
</dbReference>
<dbReference type="InterPro" id="IPR032857">
    <property type="entry name" value="ALKBH4"/>
</dbReference>
<dbReference type="PANTHER" id="PTHR12463">
    <property type="entry name" value="OXYGENASE-RELATED"/>
    <property type="match status" value="1"/>
</dbReference>
<dbReference type="FunFam" id="2.60.120.590:FF:000018">
    <property type="entry name" value="ALKylated DNA repair protein AlkB homolog"/>
    <property type="match status" value="1"/>
</dbReference>
<dbReference type="SUPFAM" id="SSF51197">
    <property type="entry name" value="Clavaminate synthase-like"/>
    <property type="match status" value="1"/>
</dbReference>
<dbReference type="Pfam" id="PF13532">
    <property type="entry name" value="2OG-FeII_Oxy_2"/>
    <property type="match status" value="1"/>
</dbReference>
<evidence type="ECO:0000259" key="4">
    <source>
        <dbReference type="PROSITE" id="PS51471"/>
    </source>
</evidence>
<evidence type="ECO:0008006" key="7">
    <source>
        <dbReference type="Google" id="ProtNLM"/>
    </source>
</evidence>
<gene>
    <name evidence="5" type="ORF">KFK09_029314</name>
</gene>
<dbReference type="GO" id="GO:0032451">
    <property type="term" value="F:demethylase activity"/>
    <property type="evidence" value="ECO:0007669"/>
    <property type="project" value="TreeGrafter"/>
</dbReference>
<keyword evidence="2" id="KW-0694">RNA-binding</keyword>
<name>A0A8T3A5D9_DENNO</name>
<dbReference type="SMR" id="A0A8T3A5D9"/>
<evidence type="ECO:0000256" key="2">
    <source>
        <dbReference type="PROSITE-ProRule" id="PRU00176"/>
    </source>
</evidence>
<protein>
    <recommendedName>
        <fullName evidence="7">Alkylated DNA repair protein alkB homolog 8</fullName>
    </recommendedName>
</protein>
<evidence type="ECO:0000313" key="5">
    <source>
        <dbReference type="EMBL" id="KAI0489471.1"/>
    </source>
</evidence>
<feature type="domain" description="Fe2OG dioxygenase" evidence="4">
    <location>
        <begin position="203"/>
        <end position="309"/>
    </location>
</feature>
<keyword evidence="6" id="KW-1185">Reference proteome</keyword>
<dbReference type="Gene3D" id="3.30.70.330">
    <property type="match status" value="1"/>
</dbReference>
<dbReference type="InterPro" id="IPR005123">
    <property type="entry name" value="Oxoglu/Fe-dep_dioxygenase_dom"/>
</dbReference>
<comment type="caution">
    <text evidence="5">The sequence shown here is derived from an EMBL/GenBank/DDBJ whole genome shotgun (WGS) entry which is preliminary data.</text>
</comment>
<dbReference type="GO" id="GO:0016491">
    <property type="term" value="F:oxidoreductase activity"/>
    <property type="evidence" value="ECO:0007669"/>
    <property type="project" value="TreeGrafter"/>
</dbReference>
<dbReference type="GO" id="GO:0003723">
    <property type="term" value="F:RNA binding"/>
    <property type="evidence" value="ECO:0007669"/>
    <property type="project" value="UniProtKB-UniRule"/>
</dbReference>
<dbReference type="InterPro" id="IPR037151">
    <property type="entry name" value="AlkB-like_sf"/>
</dbReference>
<evidence type="ECO:0000259" key="3">
    <source>
        <dbReference type="PROSITE" id="PS50102"/>
    </source>
</evidence>
<dbReference type="AlphaFoldDB" id="A0A8T3A5D9"/>
<dbReference type="PROSITE" id="PS51471">
    <property type="entry name" value="FE2OG_OXY"/>
    <property type="match status" value="1"/>
</dbReference>
<evidence type="ECO:0000256" key="1">
    <source>
        <dbReference type="ARBA" id="ARBA00007879"/>
    </source>
</evidence>
<comment type="similarity">
    <text evidence="1">Belongs to the alkB family.</text>
</comment>
<dbReference type="Gene3D" id="2.60.120.590">
    <property type="entry name" value="Alpha-ketoglutarate-dependent dioxygenase AlkB-like"/>
    <property type="match status" value="1"/>
</dbReference>
<dbReference type="Proteomes" id="UP000829196">
    <property type="component" value="Unassembled WGS sequence"/>
</dbReference>
<dbReference type="CDD" id="cd00590">
    <property type="entry name" value="RRM_SF"/>
    <property type="match status" value="1"/>
</dbReference>
<accession>A0A8T3A5D9</accession>
<evidence type="ECO:0000313" key="6">
    <source>
        <dbReference type="Proteomes" id="UP000829196"/>
    </source>
</evidence>
<dbReference type="InterPro" id="IPR000504">
    <property type="entry name" value="RRM_dom"/>
</dbReference>
<dbReference type="OrthoDB" id="271595at2759"/>
<dbReference type="GO" id="GO:0070988">
    <property type="term" value="P:demethylation"/>
    <property type="evidence" value="ECO:0007669"/>
    <property type="project" value="InterPro"/>
</dbReference>
<proteinExistence type="inferred from homology"/>
<dbReference type="EMBL" id="JAGYWB010000019">
    <property type="protein sequence ID" value="KAI0489471.1"/>
    <property type="molecule type" value="Genomic_DNA"/>
</dbReference>
<reference evidence="5" key="1">
    <citation type="journal article" date="2022" name="Front. Genet.">
        <title>Chromosome-Scale Assembly of the Dendrobium nobile Genome Provides Insights Into the Molecular Mechanism of the Biosynthesis of the Medicinal Active Ingredient of Dendrobium.</title>
        <authorList>
            <person name="Xu Q."/>
            <person name="Niu S.-C."/>
            <person name="Li K.-L."/>
            <person name="Zheng P.-J."/>
            <person name="Zhang X.-J."/>
            <person name="Jia Y."/>
            <person name="Liu Y."/>
            <person name="Niu Y.-X."/>
            <person name="Yu L.-H."/>
            <person name="Chen D.-F."/>
            <person name="Zhang G.-Q."/>
        </authorList>
    </citation>
    <scope>NUCLEOTIDE SEQUENCE</scope>
    <source>
        <tissue evidence="5">Leaf</tissue>
    </source>
</reference>